<dbReference type="AlphaFoldDB" id="A0A8K0VUY9"/>
<evidence type="ECO:0000313" key="3">
    <source>
        <dbReference type="EMBL" id="KAH7079634.1"/>
    </source>
</evidence>
<keyword evidence="1" id="KW-0472">Membrane</keyword>
<accession>A0A8K0VUY9</accession>
<comment type="caution">
    <text evidence="3">The sequence shown here is derived from an EMBL/GenBank/DDBJ whole genome shotgun (WGS) entry which is preliminary data.</text>
</comment>
<feature type="chain" id="PRO_5035466067" evidence="2">
    <location>
        <begin position="19"/>
        <end position="249"/>
    </location>
</feature>
<evidence type="ECO:0000256" key="2">
    <source>
        <dbReference type="SAM" id="SignalP"/>
    </source>
</evidence>
<organism evidence="3 4">
    <name type="scientific">Paraphoma chrysanthemicola</name>
    <dbReference type="NCBI Taxonomy" id="798071"/>
    <lineage>
        <taxon>Eukaryota</taxon>
        <taxon>Fungi</taxon>
        <taxon>Dikarya</taxon>
        <taxon>Ascomycota</taxon>
        <taxon>Pezizomycotina</taxon>
        <taxon>Dothideomycetes</taxon>
        <taxon>Pleosporomycetidae</taxon>
        <taxon>Pleosporales</taxon>
        <taxon>Pleosporineae</taxon>
        <taxon>Phaeosphaeriaceae</taxon>
        <taxon>Paraphoma</taxon>
    </lineage>
</organism>
<protein>
    <submittedName>
        <fullName evidence="3">Uncharacterized protein</fullName>
    </submittedName>
</protein>
<keyword evidence="4" id="KW-1185">Reference proteome</keyword>
<feature type="signal peptide" evidence="2">
    <location>
        <begin position="1"/>
        <end position="18"/>
    </location>
</feature>
<sequence length="249" mass="27314">MYIANPALFLVTISLTYAAPAALDDAKCGELTTGATYPTNMYGKSECVTIDGTEPWSYVENYSCSICATYKGRNCEGGVAWWGLPQGKGATRLRVVIFGIGGPRPLSLRAFALAGLSPKPPSTYYINTLDDHHSTFLHNKTELQCPQLDFPSKLNLQTKPRRIMLFFNFLLGLFGLLMSLTAAAPTGPNTNTTLEITPRNEETCGWLITGTGITQLMISTPYCMDADENEPFIVARNDYCAICYTFVSQ</sequence>
<feature type="transmembrane region" description="Helical" evidence="1">
    <location>
        <begin position="163"/>
        <end position="184"/>
    </location>
</feature>
<reference evidence="3" key="1">
    <citation type="journal article" date="2021" name="Nat. Commun.">
        <title>Genetic determinants of endophytism in the Arabidopsis root mycobiome.</title>
        <authorList>
            <person name="Mesny F."/>
            <person name="Miyauchi S."/>
            <person name="Thiergart T."/>
            <person name="Pickel B."/>
            <person name="Atanasova L."/>
            <person name="Karlsson M."/>
            <person name="Huettel B."/>
            <person name="Barry K.W."/>
            <person name="Haridas S."/>
            <person name="Chen C."/>
            <person name="Bauer D."/>
            <person name="Andreopoulos W."/>
            <person name="Pangilinan J."/>
            <person name="LaButti K."/>
            <person name="Riley R."/>
            <person name="Lipzen A."/>
            <person name="Clum A."/>
            <person name="Drula E."/>
            <person name="Henrissat B."/>
            <person name="Kohler A."/>
            <person name="Grigoriev I.V."/>
            <person name="Martin F.M."/>
            <person name="Hacquard S."/>
        </authorList>
    </citation>
    <scope>NUCLEOTIDE SEQUENCE</scope>
    <source>
        <strain evidence="3">MPI-SDFR-AT-0120</strain>
    </source>
</reference>
<dbReference type="Proteomes" id="UP000813461">
    <property type="component" value="Unassembled WGS sequence"/>
</dbReference>
<proteinExistence type="predicted"/>
<keyword evidence="2" id="KW-0732">Signal</keyword>
<dbReference type="OrthoDB" id="10522820at2759"/>
<evidence type="ECO:0000256" key="1">
    <source>
        <dbReference type="SAM" id="Phobius"/>
    </source>
</evidence>
<gene>
    <name evidence="3" type="ORF">FB567DRAFT_552042</name>
</gene>
<keyword evidence="1" id="KW-1133">Transmembrane helix</keyword>
<dbReference type="EMBL" id="JAGMVJ010000016">
    <property type="protein sequence ID" value="KAH7079634.1"/>
    <property type="molecule type" value="Genomic_DNA"/>
</dbReference>
<name>A0A8K0VUY9_9PLEO</name>
<keyword evidence="1" id="KW-0812">Transmembrane</keyword>
<evidence type="ECO:0000313" key="4">
    <source>
        <dbReference type="Proteomes" id="UP000813461"/>
    </source>
</evidence>